<keyword evidence="4" id="KW-1185">Reference proteome</keyword>
<keyword evidence="2" id="KW-0812">Transmembrane</keyword>
<evidence type="ECO:0000313" key="4">
    <source>
        <dbReference type="Proteomes" id="UP000256645"/>
    </source>
</evidence>
<organism evidence="3 4">
    <name type="scientific">Coleophoma cylindrospora</name>
    <dbReference type="NCBI Taxonomy" id="1849047"/>
    <lineage>
        <taxon>Eukaryota</taxon>
        <taxon>Fungi</taxon>
        <taxon>Dikarya</taxon>
        <taxon>Ascomycota</taxon>
        <taxon>Pezizomycotina</taxon>
        <taxon>Leotiomycetes</taxon>
        <taxon>Helotiales</taxon>
        <taxon>Dermateaceae</taxon>
        <taxon>Coleophoma</taxon>
    </lineage>
</organism>
<gene>
    <name evidence="3" type="ORF">BP6252_00590</name>
</gene>
<feature type="transmembrane region" description="Helical" evidence="2">
    <location>
        <begin position="45"/>
        <end position="69"/>
    </location>
</feature>
<reference evidence="3 4" key="1">
    <citation type="journal article" date="2018" name="IMA Fungus">
        <title>IMA Genome-F 9: Draft genome sequence of Annulohypoxylon stygium, Aspergillus mulundensis, Berkeleyomyces basicola (syn. Thielaviopsis basicola), Ceratocystis smalleyi, two Cercospora beticola strains, Coleophoma cylindrospora, Fusarium fracticaudum, Phialophora cf. hyalina, and Morchella septimelata.</title>
        <authorList>
            <person name="Wingfield B.D."/>
            <person name="Bills G.F."/>
            <person name="Dong Y."/>
            <person name="Huang W."/>
            <person name="Nel W.J."/>
            <person name="Swalarsk-Parry B.S."/>
            <person name="Vaghefi N."/>
            <person name="Wilken P.M."/>
            <person name="An Z."/>
            <person name="de Beer Z.W."/>
            <person name="De Vos L."/>
            <person name="Chen L."/>
            <person name="Duong T.A."/>
            <person name="Gao Y."/>
            <person name="Hammerbacher A."/>
            <person name="Kikkert J.R."/>
            <person name="Li Y."/>
            <person name="Li H."/>
            <person name="Li K."/>
            <person name="Li Q."/>
            <person name="Liu X."/>
            <person name="Ma X."/>
            <person name="Naidoo K."/>
            <person name="Pethybridge S.J."/>
            <person name="Sun J."/>
            <person name="Steenkamp E.T."/>
            <person name="van der Nest M.A."/>
            <person name="van Wyk S."/>
            <person name="Wingfield M.J."/>
            <person name="Xiong C."/>
            <person name="Yue Q."/>
            <person name="Zhang X."/>
        </authorList>
    </citation>
    <scope>NUCLEOTIDE SEQUENCE [LARGE SCALE GENOMIC DNA]</scope>
    <source>
        <strain evidence="3 4">BP6252</strain>
    </source>
</reference>
<dbReference type="AlphaFoldDB" id="A0A3D8SS21"/>
<sequence length="131" mass="14028">MRRLSEVESLGSAASSSSRHDSVDTNDLSDGLRWATVQHSITKSVWMFLTSAVAFGIVVVAAAHAGLAASRVPQRHWYMGHEVLDKLSVSGCCAGKGCVGTRLSLNALGLKSIDGERRERACAWSNDLTPE</sequence>
<evidence type="ECO:0000256" key="1">
    <source>
        <dbReference type="SAM" id="MobiDB-lite"/>
    </source>
</evidence>
<feature type="compositionally biased region" description="Low complexity" evidence="1">
    <location>
        <begin position="7"/>
        <end position="17"/>
    </location>
</feature>
<keyword evidence="2" id="KW-1133">Transmembrane helix</keyword>
<evidence type="ECO:0000256" key="2">
    <source>
        <dbReference type="SAM" id="Phobius"/>
    </source>
</evidence>
<accession>A0A3D8SS21</accession>
<evidence type="ECO:0000313" key="3">
    <source>
        <dbReference type="EMBL" id="RDW88558.1"/>
    </source>
</evidence>
<feature type="region of interest" description="Disordered" evidence="1">
    <location>
        <begin position="1"/>
        <end position="25"/>
    </location>
</feature>
<name>A0A3D8SS21_9HELO</name>
<protein>
    <submittedName>
        <fullName evidence="3">Uncharacterized protein</fullName>
    </submittedName>
</protein>
<proteinExistence type="predicted"/>
<dbReference type="Proteomes" id="UP000256645">
    <property type="component" value="Unassembled WGS sequence"/>
</dbReference>
<keyword evidence="2" id="KW-0472">Membrane</keyword>
<comment type="caution">
    <text evidence="3">The sequence shown here is derived from an EMBL/GenBank/DDBJ whole genome shotgun (WGS) entry which is preliminary data.</text>
</comment>
<dbReference type="EMBL" id="PDLM01000001">
    <property type="protein sequence ID" value="RDW88558.1"/>
    <property type="molecule type" value="Genomic_DNA"/>
</dbReference>